<dbReference type="GO" id="GO:0008311">
    <property type="term" value="F:double-stranded DNA 3'-5' DNA exonuclease activity"/>
    <property type="evidence" value="ECO:0007669"/>
    <property type="project" value="UniProtKB-EC"/>
</dbReference>
<comment type="similarity">
    <text evidence="1">Belongs to the DNA repair enzymes AP/ExoA family.</text>
</comment>
<keyword evidence="6" id="KW-0464">Manganese</keyword>
<feature type="binding site" evidence="6">
    <location>
        <position position="269"/>
    </location>
    <ligand>
        <name>Mg(2+)</name>
        <dbReference type="ChEBI" id="CHEBI:18420"/>
        <label>1</label>
    </ligand>
</feature>
<gene>
    <name evidence="9" type="primary">xth</name>
    <name evidence="9" type="ORF">HKD39_09560</name>
</gene>
<feature type="site" description="Interaction with DNA substrate" evidence="7">
    <location>
        <position position="270"/>
    </location>
</feature>
<feature type="binding site" evidence="6">
    <location>
        <position position="8"/>
    </location>
    <ligand>
        <name>Mg(2+)</name>
        <dbReference type="ChEBI" id="CHEBI:18420"/>
        <label>1</label>
    </ligand>
</feature>
<feature type="binding site" evidence="6">
    <location>
        <position position="36"/>
    </location>
    <ligand>
        <name>Mg(2+)</name>
        <dbReference type="ChEBI" id="CHEBI:18420"/>
        <label>1</label>
    </ligand>
</feature>
<keyword evidence="3 9" id="KW-0378">Hydrolase</keyword>
<evidence type="ECO:0000256" key="3">
    <source>
        <dbReference type="ARBA" id="ARBA00022801"/>
    </source>
</evidence>
<dbReference type="Proteomes" id="UP000562984">
    <property type="component" value="Unassembled WGS sequence"/>
</dbReference>
<feature type="domain" description="Endonuclease/exonuclease/phosphatase" evidence="8">
    <location>
        <begin position="5"/>
        <end position="270"/>
    </location>
</feature>
<dbReference type="EMBL" id="JABEND010000004">
    <property type="protein sequence ID" value="NNG35954.1"/>
    <property type="molecule type" value="Genomic_DNA"/>
</dbReference>
<dbReference type="PROSITE" id="PS51435">
    <property type="entry name" value="AP_NUCLEASE_F1_4"/>
    <property type="match status" value="1"/>
</dbReference>
<dbReference type="InterPro" id="IPR005135">
    <property type="entry name" value="Endo/exonuclease/phosphatase"/>
</dbReference>
<feature type="binding site" evidence="6">
    <location>
        <position position="169"/>
    </location>
    <ligand>
        <name>Mg(2+)</name>
        <dbReference type="ChEBI" id="CHEBI:18420"/>
        <label>1</label>
    </ligand>
</feature>
<keyword evidence="2 6" id="KW-0479">Metal-binding</keyword>
<dbReference type="PANTHER" id="PTHR43250:SF2">
    <property type="entry name" value="EXODEOXYRIBONUCLEASE III"/>
    <property type="match status" value="1"/>
</dbReference>
<proteinExistence type="inferred from homology"/>
<dbReference type="InterPro" id="IPR004808">
    <property type="entry name" value="AP_endonuc_1"/>
</dbReference>
<feature type="binding site" evidence="6">
    <location>
        <position position="167"/>
    </location>
    <ligand>
        <name>Mg(2+)</name>
        <dbReference type="ChEBI" id="CHEBI:18420"/>
        <label>1</label>
    </ligand>
</feature>
<name>A0A849A4N4_9ACTN</name>
<comment type="caution">
    <text evidence="9">The sequence shown here is derived from an EMBL/GenBank/DDBJ whole genome shotgun (WGS) entry which is preliminary data.</text>
</comment>
<comment type="cofactor">
    <cofactor evidence="6">
        <name>Mg(2+)</name>
        <dbReference type="ChEBI" id="CHEBI:18420"/>
    </cofactor>
    <cofactor evidence="6">
        <name>Mn(2+)</name>
        <dbReference type="ChEBI" id="CHEBI:29035"/>
    </cofactor>
    <text evidence="6">Probably binds two magnesium or manganese ions per subunit.</text>
</comment>
<protein>
    <submittedName>
        <fullName evidence="9">Exodeoxyribonuclease III</fullName>
        <ecNumber evidence="9">3.1.11.2</ecNumber>
    </submittedName>
</protein>
<feature type="site" description="Important for catalytic activity" evidence="7">
    <location>
        <position position="240"/>
    </location>
</feature>
<accession>A0A849A4N4</accession>
<feature type="active site" description="Proton donor/acceptor" evidence="5">
    <location>
        <position position="167"/>
    </location>
</feature>
<reference evidence="9 10" key="1">
    <citation type="submission" date="2020-05" db="EMBL/GenBank/DDBJ databases">
        <title>Nakamurella sp. DB0629 isolated from air conditioner.</title>
        <authorList>
            <person name="Kim D.H."/>
            <person name="Kim D.-U."/>
        </authorList>
    </citation>
    <scope>NUCLEOTIDE SEQUENCE [LARGE SCALE GENOMIC DNA]</scope>
    <source>
        <strain evidence="9 10">DB0629</strain>
    </source>
</reference>
<feature type="site" description="Transition state stabilizer" evidence="7">
    <location>
        <position position="169"/>
    </location>
</feature>
<evidence type="ECO:0000256" key="1">
    <source>
        <dbReference type="ARBA" id="ARBA00007092"/>
    </source>
</evidence>
<evidence type="ECO:0000256" key="5">
    <source>
        <dbReference type="PIRSR" id="PIRSR604808-1"/>
    </source>
</evidence>
<dbReference type="GO" id="GO:0006281">
    <property type="term" value="P:DNA repair"/>
    <property type="evidence" value="ECO:0007669"/>
    <property type="project" value="InterPro"/>
</dbReference>
<feature type="active site" description="Proton acceptor" evidence="5">
    <location>
        <position position="270"/>
    </location>
</feature>
<dbReference type="AlphaFoldDB" id="A0A849A4N4"/>
<evidence type="ECO:0000313" key="10">
    <source>
        <dbReference type="Proteomes" id="UP000562984"/>
    </source>
</evidence>
<keyword evidence="4 6" id="KW-0460">Magnesium</keyword>
<evidence type="ECO:0000256" key="4">
    <source>
        <dbReference type="ARBA" id="ARBA00022842"/>
    </source>
</evidence>
<dbReference type="NCBIfam" id="TIGR00633">
    <property type="entry name" value="xth"/>
    <property type="match status" value="1"/>
</dbReference>
<dbReference type="NCBIfam" id="TIGR00195">
    <property type="entry name" value="exoDNase_III"/>
    <property type="match status" value="1"/>
</dbReference>
<evidence type="ECO:0000256" key="2">
    <source>
        <dbReference type="ARBA" id="ARBA00022723"/>
    </source>
</evidence>
<feature type="binding site" evidence="6">
    <location>
        <position position="270"/>
    </location>
    <ligand>
        <name>Mg(2+)</name>
        <dbReference type="ChEBI" id="CHEBI:18420"/>
        <label>1</label>
    </ligand>
</feature>
<dbReference type="SUPFAM" id="SSF56219">
    <property type="entry name" value="DNase I-like"/>
    <property type="match status" value="1"/>
</dbReference>
<evidence type="ECO:0000256" key="7">
    <source>
        <dbReference type="PIRSR" id="PIRSR604808-3"/>
    </source>
</evidence>
<dbReference type="EC" id="3.1.11.2" evidence="9"/>
<evidence type="ECO:0000313" key="9">
    <source>
        <dbReference type="EMBL" id="NNG35954.1"/>
    </source>
</evidence>
<evidence type="ECO:0000259" key="8">
    <source>
        <dbReference type="Pfam" id="PF03372"/>
    </source>
</evidence>
<dbReference type="InterPro" id="IPR036691">
    <property type="entry name" value="Endo/exonu/phosph_ase_sf"/>
</dbReference>
<dbReference type="Pfam" id="PF03372">
    <property type="entry name" value="Exo_endo_phos"/>
    <property type="match status" value="1"/>
</dbReference>
<organism evidence="9 10">
    <name type="scientific">Nakamurella aerolata</name>
    <dbReference type="NCBI Taxonomy" id="1656892"/>
    <lineage>
        <taxon>Bacteria</taxon>
        <taxon>Bacillati</taxon>
        <taxon>Actinomycetota</taxon>
        <taxon>Actinomycetes</taxon>
        <taxon>Nakamurellales</taxon>
        <taxon>Nakamurellaceae</taxon>
        <taxon>Nakamurella</taxon>
    </lineage>
</organism>
<feature type="active site" evidence="5">
    <location>
        <position position="124"/>
    </location>
</feature>
<sequence length="284" mass="32327">MLRVATFNVNGIRAAVRRGYLDWQQRTRPDVVCLQEVRAPAPAVPPEVHAGRHFSYHAGNRAGRNGVAILTRQPPLAVRRGFAELPARARRPTTLPPHEDPDDFDPQGRYLEVDLPGLTVASLYLPKGDVDGEKYLRKLRFLALLEQRIALMIRRSRRGNQYLLCGDFNIAPAEPDIRFWRKHRGSEGFLPAEREWINRQLAPGRLVDVLRTLRPDEVGPFTWWSWRSTTWAADAGWRIDHQLATPELARTATAAWVDTSATMAERMSDHSPMVADYTWVDPPT</sequence>
<evidence type="ECO:0000256" key="6">
    <source>
        <dbReference type="PIRSR" id="PIRSR604808-2"/>
    </source>
</evidence>
<dbReference type="GO" id="GO:0046872">
    <property type="term" value="F:metal ion binding"/>
    <property type="evidence" value="ECO:0007669"/>
    <property type="project" value="UniProtKB-KW"/>
</dbReference>
<dbReference type="InterPro" id="IPR037493">
    <property type="entry name" value="ExoIII-like"/>
</dbReference>
<dbReference type="PANTHER" id="PTHR43250">
    <property type="entry name" value="EXODEOXYRIBONUCLEASE III"/>
    <property type="match status" value="1"/>
</dbReference>
<keyword evidence="10" id="KW-1185">Reference proteome</keyword>
<dbReference type="Gene3D" id="3.60.10.10">
    <property type="entry name" value="Endonuclease/exonuclease/phosphatase"/>
    <property type="match status" value="1"/>
</dbReference>
<dbReference type="RefSeq" id="WP_212754347.1">
    <property type="nucleotide sequence ID" value="NZ_JABEND010000004.1"/>
</dbReference>